<name>A0A0H2VIT2_STAES</name>
<reference evidence="5 6" key="1">
    <citation type="journal article" date="2003" name="Mol. Microbiol.">
        <title>Genome-based analysis of virulence genes in a non-biofilm-forming Staphylococcus epidermidis strain (ATCC 12228).</title>
        <authorList>
            <person name="Zhang Y.Q."/>
            <person name="Ren S.X."/>
            <person name="Li H.L."/>
            <person name="Wang Y.X."/>
            <person name="Fu G."/>
            <person name="Yang J."/>
            <person name="Qin Z.Q."/>
            <person name="Miao Y.G."/>
            <person name="Wang W.Y."/>
            <person name="Chen R.S."/>
            <person name="Shen Y."/>
            <person name="Chen Z."/>
            <person name="Yuan Z.H."/>
            <person name="Zhao G.P."/>
            <person name="Qu D."/>
            <person name="Danchin A."/>
            <person name="Wen Y.M."/>
        </authorList>
    </citation>
    <scope>NUCLEOTIDE SEQUENCE [LARGE SCALE GENOMIC DNA]</scope>
    <source>
        <strain evidence="6">ATCC 12228 / FDA PCI 1200</strain>
    </source>
</reference>
<dbReference type="GO" id="GO:0031647">
    <property type="term" value="P:regulation of protein stability"/>
    <property type="evidence" value="ECO:0007669"/>
    <property type="project" value="UniProtKB-UniRule"/>
</dbReference>
<dbReference type="OrthoDB" id="2136618at2"/>
<evidence type="ECO:0000256" key="2">
    <source>
        <dbReference type="ARBA" id="ARBA00022475"/>
    </source>
</evidence>
<dbReference type="AlphaFoldDB" id="A0A0H2VIT2"/>
<dbReference type="UniPathway" id="UPA00378"/>
<proteinExistence type="inferred from homology"/>
<dbReference type="GeneID" id="50017691"/>
<dbReference type="GO" id="GO:0005886">
    <property type="term" value="C:plasma membrane"/>
    <property type="evidence" value="ECO:0007669"/>
    <property type="project" value="UniProtKB-SubCell"/>
</dbReference>
<comment type="pathway">
    <text evidence="1 4">Protein modification; protein glycosylation.</text>
</comment>
<dbReference type="HOGENOM" id="CLU_050378_0_0_9"/>
<accession>A0A0H2VIT2</accession>
<dbReference type="eggNOG" id="COG0438">
    <property type="taxonomic scope" value="Bacteria"/>
</dbReference>
<dbReference type="PATRIC" id="fig|176280.10.peg.2189"/>
<evidence type="ECO:0000313" key="5">
    <source>
        <dbReference type="EMBL" id="AAO05884.1"/>
    </source>
</evidence>
<comment type="subcellular location">
    <subcellularLocation>
        <location evidence="4">Cell membrane</location>
        <topology evidence="4">Peripheral membrane protein</topology>
    </subcellularLocation>
</comment>
<dbReference type="EMBL" id="AE015929">
    <property type="protein sequence ID" value="AAO05884.1"/>
    <property type="molecule type" value="Genomic_DNA"/>
</dbReference>
<keyword evidence="2 4" id="KW-1003">Cell membrane</keyword>
<dbReference type="InterPro" id="IPR014268">
    <property type="entry name" value="GtfB"/>
</dbReference>
<dbReference type="RefSeq" id="WP_001831861.1">
    <property type="nucleotide sequence ID" value="NC_004461.1"/>
</dbReference>
<evidence type="ECO:0000313" key="6">
    <source>
        <dbReference type="Proteomes" id="UP000001411"/>
    </source>
</evidence>
<comment type="subunit">
    <text evidence="4">Forms a heterotetramer with 2 subunits each of GtfA and GtfB. Part of the accessory SecA2/SecY2 protein translocation apparatus.</text>
</comment>
<sequence length="446" mass="52119">MINLFENYNQETQELHQSLKRAGYNHFTIVINDDGFLPDDVTSPYRFFTAYQIYEDDTPAFFNDIDTPPFWEIKGDATMATITDMGELRGKIFYKEHYKTRVVSHVEWLDSKQRLRSVDYYTKEGFKFAETVYDLLGNAILKKYMTREGKEVIYENYVTNDVVVEYEGKSYFFESYTEWIKFYLSEMGIEIKEVIFNTLSTPFLAIYHLPTLKKGILFWQEQSQGYVPGNMKVMLSPNLQSRFAVIVPNQNEYKLIKEQLSREEQQAVYASGYLYDTYKRNHYSKNVLTLTNSDQIPHVETLVRLHKDYQFHIGAKTEMSSKLLSLSQYENVKLYPIIKEQTVQTLYQQCDIYLDINEGNEIGNAVRSAYNHQLLIMGYKEVVHNQDFVAIENQFLVNDISQLSNALKEIGNHRGQFETRLALQQRHANAVPVSTFKYALVQALSG</sequence>
<evidence type="ECO:0000256" key="4">
    <source>
        <dbReference type="HAMAP-Rule" id="MF_01473"/>
    </source>
</evidence>
<keyword evidence="3 4" id="KW-0472">Membrane</keyword>
<evidence type="ECO:0000256" key="1">
    <source>
        <dbReference type="ARBA" id="ARBA00004922"/>
    </source>
</evidence>
<dbReference type="Proteomes" id="UP000001411">
    <property type="component" value="Chromosome"/>
</dbReference>
<dbReference type="NCBIfam" id="TIGR02919">
    <property type="entry name" value="accessory Sec system glycosylation chaperone GtfB"/>
    <property type="match status" value="1"/>
</dbReference>
<evidence type="ECO:0000256" key="3">
    <source>
        <dbReference type="ARBA" id="ARBA00023136"/>
    </source>
</evidence>
<organism evidence="5 6">
    <name type="scientific">Staphylococcus epidermidis (strain ATCC 12228 / FDA PCI 1200)</name>
    <dbReference type="NCBI Taxonomy" id="176280"/>
    <lineage>
        <taxon>Bacteria</taxon>
        <taxon>Bacillati</taxon>
        <taxon>Bacillota</taxon>
        <taxon>Bacilli</taxon>
        <taxon>Bacillales</taxon>
        <taxon>Staphylococcaceae</taxon>
        <taxon>Staphylococcus</taxon>
    </lineage>
</organism>
<comment type="similarity">
    <text evidence="4">Belongs to the GtfB family.</text>
</comment>
<comment type="function">
    <text evidence="4">Required for polymorphic O-glycosylation of the serine-rich repeat protein in this bacteria. A stabilizing protein that is part of the accessory SecA2/SecY2 system specifically required to export serine-rich repeat cell wall proteins usually encoded upstream in the same operon. The GtfA-GtfB complex adds GlcNAc from UDP-GlcNAc to the substrate protein, attaching the first sugar residue. Stabilizes the glycosylation activity of GtfA. Has no N-acetylglucosaminyl transferase activity on its own.</text>
</comment>
<protein>
    <recommendedName>
        <fullName evidence="4">UDP-N-acetylglucosamine--peptide N-acetylglucosaminyltransferase stabilizing protein GtfB</fullName>
    </recommendedName>
    <alternativeName>
        <fullName evidence="4">Glycosyltransferase stabilizing protein GtfB</fullName>
    </alternativeName>
</protein>
<dbReference type="GO" id="GO:0017122">
    <property type="term" value="C:protein N-acetylglucosaminyltransferase complex"/>
    <property type="evidence" value="ECO:0007669"/>
    <property type="project" value="UniProtKB-UniRule"/>
</dbReference>
<dbReference type="KEGG" id="sep:SE_2242"/>
<dbReference type="HAMAP" id="MF_01473">
    <property type="entry name" value="GtfB"/>
    <property type="match status" value="1"/>
</dbReference>
<gene>
    <name evidence="4" type="primary">gtfB</name>
    <name evidence="5" type="ordered locus">SE_2242</name>
</gene>